<sequence>MSWLITLQNCFFSQRPDMSATALILMKKKFVKEFLMNRSGTHENYHWQTYKILPSANLDLLISNKLCHLSVSTMDLFSISVQVQDFENPDCLCSGRHGDVDHYLTSCNIPGLCLLLPTGTAQTHWTKSL</sequence>
<gene>
    <name evidence="1" type="ORF">AVEN_123409_1</name>
</gene>
<dbReference type="Proteomes" id="UP000499080">
    <property type="component" value="Unassembled WGS sequence"/>
</dbReference>
<dbReference type="AlphaFoldDB" id="A0A4Y2R3M8"/>
<evidence type="ECO:0000313" key="2">
    <source>
        <dbReference type="Proteomes" id="UP000499080"/>
    </source>
</evidence>
<evidence type="ECO:0000313" key="1">
    <source>
        <dbReference type="EMBL" id="GBN69999.1"/>
    </source>
</evidence>
<comment type="caution">
    <text evidence="1">The sequence shown here is derived from an EMBL/GenBank/DDBJ whole genome shotgun (WGS) entry which is preliminary data.</text>
</comment>
<organism evidence="1 2">
    <name type="scientific">Araneus ventricosus</name>
    <name type="common">Orbweaver spider</name>
    <name type="synonym">Epeira ventricosa</name>
    <dbReference type="NCBI Taxonomy" id="182803"/>
    <lineage>
        <taxon>Eukaryota</taxon>
        <taxon>Metazoa</taxon>
        <taxon>Ecdysozoa</taxon>
        <taxon>Arthropoda</taxon>
        <taxon>Chelicerata</taxon>
        <taxon>Arachnida</taxon>
        <taxon>Araneae</taxon>
        <taxon>Araneomorphae</taxon>
        <taxon>Entelegynae</taxon>
        <taxon>Araneoidea</taxon>
        <taxon>Araneidae</taxon>
        <taxon>Araneus</taxon>
    </lineage>
</organism>
<name>A0A4Y2R3M8_ARAVE</name>
<proteinExistence type="predicted"/>
<dbReference type="EMBL" id="BGPR01142202">
    <property type="protein sequence ID" value="GBN69999.1"/>
    <property type="molecule type" value="Genomic_DNA"/>
</dbReference>
<accession>A0A4Y2R3M8</accession>
<protein>
    <submittedName>
        <fullName evidence="1">Uncharacterized protein</fullName>
    </submittedName>
</protein>
<keyword evidence="2" id="KW-1185">Reference proteome</keyword>
<reference evidence="1 2" key="1">
    <citation type="journal article" date="2019" name="Sci. Rep.">
        <title>Orb-weaving spider Araneus ventricosus genome elucidates the spidroin gene catalogue.</title>
        <authorList>
            <person name="Kono N."/>
            <person name="Nakamura H."/>
            <person name="Ohtoshi R."/>
            <person name="Moran D.A.P."/>
            <person name="Shinohara A."/>
            <person name="Yoshida Y."/>
            <person name="Fujiwara M."/>
            <person name="Mori M."/>
            <person name="Tomita M."/>
            <person name="Arakawa K."/>
        </authorList>
    </citation>
    <scope>NUCLEOTIDE SEQUENCE [LARGE SCALE GENOMIC DNA]</scope>
</reference>